<accession>A0ABZ0RPR6</accession>
<evidence type="ECO:0000313" key="4">
    <source>
        <dbReference type="Proteomes" id="UP001324993"/>
    </source>
</evidence>
<dbReference type="Proteomes" id="UP001324993">
    <property type="component" value="Chromosome"/>
</dbReference>
<keyword evidence="4" id="KW-1185">Reference proteome</keyword>
<protein>
    <submittedName>
        <fullName evidence="3">IS110 family transposase</fullName>
    </submittedName>
</protein>
<sequence length="383" mass="44199">MKNTKSLTPISDKQTETKAEVLKLGIDIHKREYVVVHQLDNQSPKSPQKFSPDAFLTWIAGQRDRAIRIVTCYEAGCFGYVLHRQLESMGIENFVVRPRNWDDYGSKVKTDARDARELCSHLDRFLAGNERALSVVRVPTEEQERSRSLSRQRDTLSKELKRLQNVGISNARYYGYELQMSWWKSCNFKKLLEELPDYLIAILQPFQAVLAAIDKQFRETTAREERSANRKLPVGLGALTASILDNEFRDYTRFKNRREVASYTGLCPGEASSGGTRKQGSINKHGNPRIRHNLVEAVWRFLQFQPDYEPIKYWKQRMCNEPFGKAKKKMTVAIARRFAVDWWRINTGQIEPEAVGLRVAYPTAYSTRALREGRVAKVNAKTM</sequence>
<gene>
    <name evidence="3" type="ORF">SH580_07290</name>
</gene>
<evidence type="ECO:0000259" key="1">
    <source>
        <dbReference type="Pfam" id="PF01548"/>
    </source>
</evidence>
<dbReference type="InterPro" id="IPR003346">
    <property type="entry name" value="Transposase_20"/>
</dbReference>
<feature type="domain" description="Transposase IS116/IS110/IS902 C-terminal" evidence="2">
    <location>
        <begin position="235"/>
        <end position="307"/>
    </location>
</feature>
<organism evidence="3 4">
    <name type="scientific">Coraliomargarita algicola</name>
    <dbReference type="NCBI Taxonomy" id="3092156"/>
    <lineage>
        <taxon>Bacteria</taxon>
        <taxon>Pseudomonadati</taxon>
        <taxon>Verrucomicrobiota</taxon>
        <taxon>Opitutia</taxon>
        <taxon>Puniceicoccales</taxon>
        <taxon>Coraliomargaritaceae</taxon>
        <taxon>Coraliomargarita</taxon>
    </lineage>
</organism>
<evidence type="ECO:0000313" key="3">
    <source>
        <dbReference type="EMBL" id="WPJ97512.1"/>
    </source>
</evidence>
<feature type="domain" description="Transposase IS110-like N-terminal" evidence="1">
    <location>
        <begin position="24"/>
        <end position="165"/>
    </location>
</feature>
<dbReference type="InterPro" id="IPR002525">
    <property type="entry name" value="Transp_IS110-like_N"/>
</dbReference>
<dbReference type="PANTHER" id="PTHR33055">
    <property type="entry name" value="TRANSPOSASE FOR INSERTION SEQUENCE ELEMENT IS1111A"/>
    <property type="match status" value="1"/>
</dbReference>
<name>A0ABZ0RPR6_9BACT</name>
<reference evidence="3 4" key="1">
    <citation type="submission" date="2023-11" db="EMBL/GenBank/DDBJ databases">
        <title>Coraliomargarita sp. nov., isolated from marine algae.</title>
        <authorList>
            <person name="Lee J.K."/>
            <person name="Baek J.H."/>
            <person name="Kim J.M."/>
            <person name="Choi D.G."/>
            <person name="Jeon C.O."/>
        </authorList>
    </citation>
    <scope>NUCLEOTIDE SEQUENCE [LARGE SCALE GENOMIC DNA]</scope>
    <source>
        <strain evidence="3 4">J2-16</strain>
    </source>
</reference>
<dbReference type="Pfam" id="PF02371">
    <property type="entry name" value="Transposase_20"/>
    <property type="match status" value="1"/>
</dbReference>
<dbReference type="Pfam" id="PF01548">
    <property type="entry name" value="DEDD_Tnp_IS110"/>
    <property type="match status" value="1"/>
</dbReference>
<dbReference type="PANTHER" id="PTHR33055:SF3">
    <property type="entry name" value="PUTATIVE TRANSPOSASE FOR IS117-RELATED"/>
    <property type="match status" value="1"/>
</dbReference>
<dbReference type="InterPro" id="IPR047650">
    <property type="entry name" value="Transpos_IS110"/>
</dbReference>
<dbReference type="NCBIfam" id="NF033542">
    <property type="entry name" value="transpos_IS110"/>
    <property type="match status" value="1"/>
</dbReference>
<evidence type="ECO:0000259" key="2">
    <source>
        <dbReference type="Pfam" id="PF02371"/>
    </source>
</evidence>
<dbReference type="EMBL" id="CP138858">
    <property type="protein sequence ID" value="WPJ97512.1"/>
    <property type="molecule type" value="Genomic_DNA"/>
</dbReference>
<proteinExistence type="predicted"/>
<dbReference type="RefSeq" id="WP_319834354.1">
    <property type="nucleotide sequence ID" value="NZ_CP138858.1"/>
</dbReference>